<sequence length="85" mass="9614">MRQGFMFLSGVTTLEEATKEFHITGIWSPNPHVSFDEDFSPAELHNANITAISQQDPSEFLQLSASQQTQQALHLHKTPKLQHLK</sequence>
<evidence type="ECO:0000313" key="1">
    <source>
        <dbReference type="EMBL" id="KAF2890515.1"/>
    </source>
</evidence>
<dbReference type="Proteomes" id="UP000801492">
    <property type="component" value="Unassembled WGS sequence"/>
</dbReference>
<dbReference type="EMBL" id="VTPC01050830">
    <property type="protein sequence ID" value="KAF2890515.1"/>
    <property type="molecule type" value="Genomic_DNA"/>
</dbReference>
<organism evidence="1 2">
    <name type="scientific">Ignelater luminosus</name>
    <name type="common">Cucubano</name>
    <name type="synonym">Pyrophorus luminosus</name>
    <dbReference type="NCBI Taxonomy" id="2038154"/>
    <lineage>
        <taxon>Eukaryota</taxon>
        <taxon>Metazoa</taxon>
        <taxon>Ecdysozoa</taxon>
        <taxon>Arthropoda</taxon>
        <taxon>Hexapoda</taxon>
        <taxon>Insecta</taxon>
        <taxon>Pterygota</taxon>
        <taxon>Neoptera</taxon>
        <taxon>Endopterygota</taxon>
        <taxon>Coleoptera</taxon>
        <taxon>Polyphaga</taxon>
        <taxon>Elateriformia</taxon>
        <taxon>Elateroidea</taxon>
        <taxon>Elateridae</taxon>
        <taxon>Agrypninae</taxon>
        <taxon>Pyrophorini</taxon>
        <taxon>Ignelater</taxon>
    </lineage>
</organism>
<evidence type="ECO:0000313" key="2">
    <source>
        <dbReference type="Proteomes" id="UP000801492"/>
    </source>
</evidence>
<name>A0A8K0CW14_IGNLU</name>
<gene>
    <name evidence="1" type="ORF">ILUMI_15658</name>
</gene>
<protein>
    <submittedName>
        <fullName evidence="1">Uncharacterized protein</fullName>
    </submittedName>
</protein>
<dbReference type="AlphaFoldDB" id="A0A8K0CW14"/>
<comment type="caution">
    <text evidence="1">The sequence shown here is derived from an EMBL/GenBank/DDBJ whole genome shotgun (WGS) entry which is preliminary data.</text>
</comment>
<reference evidence="1" key="1">
    <citation type="submission" date="2019-08" db="EMBL/GenBank/DDBJ databases">
        <title>The genome of the North American firefly Photinus pyralis.</title>
        <authorList>
            <consortium name="Photinus pyralis genome working group"/>
            <person name="Fallon T.R."/>
            <person name="Sander Lower S.E."/>
            <person name="Weng J.-K."/>
        </authorList>
    </citation>
    <scope>NUCLEOTIDE SEQUENCE</scope>
    <source>
        <strain evidence="1">TRF0915ILg1</strain>
        <tissue evidence="1">Whole body</tissue>
    </source>
</reference>
<proteinExistence type="predicted"/>
<keyword evidence="2" id="KW-1185">Reference proteome</keyword>
<accession>A0A8K0CW14</accession>